<sequence length="607" mass="64421">MSRPRAAASLLAVIGLAVLILLGLGLGPADAQAGTERITGYNVEIQVEATGSMLVTETIDYDFASNNRHGIFREIPVRTGYDDRYERIFPLKVISVTGSEGTPDEYESETAGSYKRLKIGDPDKEITGAHRYTIVYRVDAALNGFPEHDELYWNAIGTEWNVPIERAAVRVTTPSDITQVACFGGGSGSRLPCSEADGAGRIAGFSQGGLGQGEGVTVVVGFAKGAVPEPVPVLDERWSFRRAFAATPATVGISVALLAALLFGVLRLAWRTGRDRRYAGSPVDTAFATSGQEEAVRPSFGPFGAEETPVEFVPPDGLRPGQVGTLVDEAANTLDVTATIVDLAVRGYLRIDEIPKKGFFGKPDWDLTKLKEGGDLRPYERELLDGLFKGGDEVKLSALRNTFAERLKKVQEALYDDVVGQGWFVGRPDKVRLRWQVIGAIAVVLAIAVVVGLAAFTRAGLVGIPLVVGAIALLASAKRMPRRTAKGTGVLRRAEGFRRFIDESEKDRARFAEQQHLFSEYLPYAIVFGATEKWARAFAGLDGELPQPGWYGGSSHFTAAGFSSSIDGFAVTTAGTITSTPAGSGSSGFSGGGFSGGGGGGGGGGSW</sequence>
<organism evidence="5">
    <name type="scientific">uncultured Acidimicrobiales bacterium</name>
    <dbReference type="NCBI Taxonomy" id="310071"/>
    <lineage>
        <taxon>Bacteria</taxon>
        <taxon>Bacillati</taxon>
        <taxon>Actinomycetota</taxon>
        <taxon>Acidimicrobiia</taxon>
        <taxon>Acidimicrobiales</taxon>
        <taxon>environmental samples</taxon>
    </lineage>
</organism>
<name>A0A6J4H2P2_9ACTN</name>
<keyword evidence="2" id="KW-0472">Membrane</keyword>
<feature type="transmembrane region" description="Helical" evidence="2">
    <location>
        <begin position="249"/>
        <end position="270"/>
    </location>
</feature>
<accession>A0A6J4H2P2</accession>
<gene>
    <name evidence="5" type="ORF">AVDCRST_MAG10-144</name>
</gene>
<dbReference type="AlphaFoldDB" id="A0A6J4H2P2"/>
<evidence type="ECO:0000259" key="3">
    <source>
        <dbReference type="Pfam" id="PF09972"/>
    </source>
</evidence>
<dbReference type="InterPro" id="IPR018702">
    <property type="entry name" value="DUF2207"/>
</dbReference>
<protein>
    <recommendedName>
        <fullName evidence="6">DUF2207 domain-containing protein</fullName>
    </recommendedName>
</protein>
<dbReference type="Pfam" id="PF20990">
    <property type="entry name" value="DUF2207_C"/>
    <property type="match status" value="1"/>
</dbReference>
<keyword evidence="2" id="KW-1133">Transmembrane helix</keyword>
<evidence type="ECO:0000313" key="5">
    <source>
        <dbReference type="EMBL" id="CAA9211643.1"/>
    </source>
</evidence>
<feature type="region of interest" description="Disordered" evidence="1">
    <location>
        <begin position="581"/>
        <end position="607"/>
    </location>
</feature>
<dbReference type="EMBL" id="CADCTB010000009">
    <property type="protein sequence ID" value="CAA9211643.1"/>
    <property type="molecule type" value="Genomic_DNA"/>
</dbReference>
<feature type="compositionally biased region" description="Gly residues" evidence="1">
    <location>
        <begin position="585"/>
        <end position="607"/>
    </location>
</feature>
<evidence type="ECO:0000256" key="2">
    <source>
        <dbReference type="SAM" id="Phobius"/>
    </source>
</evidence>
<evidence type="ECO:0000259" key="4">
    <source>
        <dbReference type="Pfam" id="PF20990"/>
    </source>
</evidence>
<proteinExistence type="predicted"/>
<dbReference type="Pfam" id="PF09972">
    <property type="entry name" value="DUF2207"/>
    <property type="match status" value="1"/>
</dbReference>
<feature type="transmembrane region" description="Helical" evidence="2">
    <location>
        <begin position="461"/>
        <end position="477"/>
    </location>
</feature>
<keyword evidence="2" id="KW-0812">Transmembrane</keyword>
<evidence type="ECO:0000256" key="1">
    <source>
        <dbReference type="SAM" id="MobiDB-lite"/>
    </source>
</evidence>
<dbReference type="InterPro" id="IPR048389">
    <property type="entry name" value="YciQ-like_C"/>
</dbReference>
<reference evidence="5" key="1">
    <citation type="submission" date="2020-02" db="EMBL/GenBank/DDBJ databases">
        <authorList>
            <person name="Meier V. D."/>
        </authorList>
    </citation>
    <scope>NUCLEOTIDE SEQUENCE</scope>
    <source>
        <strain evidence="5">AVDCRST_MAG10</strain>
    </source>
</reference>
<evidence type="ECO:0008006" key="6">
    <source>
        <dbReference type="Google" id="ProtNLM"/>
    </source>
</evidence>
<feature type="domain" description="DUF2207" evidence="3">
    <location>
        <begin position="37"/>
        <end position="222"/>
    </location>
</feature>
<feature type="domain" description="Predicted membrane protein YciQ-like C-terminal" evidence="4">
    <location>
        <begin position="313"/>
        <end position="538"/>
    </location>
</feature>
<feature type="transmembrane region" description="Helical" evidence="2">
    <location>
        <begin position="437"/>
        <end position="455"/>
    </location>
</feature>